<protein>
    <submittedName>
        <fullName evidence="1">Uncharacterized protein</fullName>
    </submittedName>
</protein>
<accession>A0A941ESQ3</accession>
<evidence type="ECO:0000313" key="2">
    <source>
        <dbReference type="Proteomes" id="UP000675781"/>
    </source>
</evidence>
<gene>
    <name evidence="1" type="ORF">KDL01_14155</name>
</gene>
<keyword evidence="2" id="KW-1185">Reference proteome</keyword>
<dbReference type="Proteomes" id="UP000675781">
    <property type="component" value="Unassembled WGS sequence"/>
</dbReference>
<proteinExistence type="predicted"/>
<comment type="caution">
    <text evidence="1">The sequence shown here is derived from an EMBL/GenBank/DDBJ whole genome shotgun (WGS) entry which is preliminary data.</text>
</comment>
<sequence>MTEAWTTPEQLAVKFAEFETALSAHWERPKAWGIMHEDAEGRIVVDRAEAGEQLDLLAMAALSMATGDCCGTYVTRIDAAELDMAIATLAPAEACPEYNLSNLRTWRYLREEIGEDGTAVAAFTRTLDVADPDDPHLTALLGEIHRGRRENPDGSTTLWRPVGPAELELLRATGMRAWPPRLPDQPIFYPVLNEAYARQIADEWNVAASGAGYVTRFRLPTGFARRYPTCQAGGSDKLELWIPAADLDELNRHLIGPIEVLETP</sequence>
<dbReference type="AlphaFoldDB" id="A0A941ESQ3"/>
<reference evidence="1" key="1">
    <citation type="submission" date="2021-04" db="EMBL/GenBank/DDBJ databases">
        <title>Genome based classification of Actinospica acidithermotolerans sp. nov., an actinobacterium isolated from an Indonesian hot spring.</title>
        <authorList>
            <person name="Kusuma A.B."/>
            <person name="Putra K.E."/>
            <person name="Nafisah S."/>
            <person name="Loh J."/>
            <person name="Nouioui I."/>
            <person name="Goodfellow M."/>
        </authorList>
    </citation>
    <scope>NUCLEOTIDE SEQUENCE</scope>
    <source>
        <strain evidence="1">CSCA 57</strain>
    </source>
</reference>
<name>A0A941ESQ3_9ACTN</name>
<organism evidence="1 2">
    <name type="scientific">Actinospica durhamensis</name>
    <dbReference type="NCBI Taxonomy" id="1508375"/>
    <lineage>
        <taxon>Bacteria</taxon>
        <taxon>Bacillati</taxon>
        <taxon>Actinomycetota</taxon>
        <taxon>Actinomycetes</taxon>
        <taxon>Catenulisporales</taxon>
        <taxon>Actinospicaceae</taxon>
        <taxon>Actinospica</taxon>
    </lineage>
</organism>
<evidence type="ECO:0000313" key="1">
    <source>
        <dbReference type="EMBL" id="MBR7834414.1"/>
    </source>
</evidence>
<dbReference type="EMBL" id="JAGSOG010000058">
    <property type="protein sequence ID" value="MBR7834414.1"/>
    <property type="molecule type" value="Genomic_DNA"/>
</dbReference>